<protein>
    <submittedName>
        <fullName evidence="1">Uncharacterized protein</fullName>
    </submittedName>
</protein>
<dbReference type="AlphaFoldDB" id="A0A376Z7Y6"/>
<gene>
    <name evidence="1" type="ORF">NCTC9075_04347</name>
</gene>
<dbReference type="EMBL" id="UGEM01000004">
    <property type="protein sequence ID" value="STP20880.1"/>
    <property type="molecule type" value="Genomic_DNA"/>
</dbReference>
<evidence type="ECO:0000313" key="1">
    <source>
        <dbReference type="EMBL" id="STP20880.1"/>
    </source>
</evidence>
<dbReference type="RefSeq" id="WP_001518501.1">
    <property type="nucleotide sequence ID" value="NZ_BFGV01000002.1"/>
</dbReference>
<accession>A0A376Z7Y6</accession>
<organism evidence="1 2">
    <name type="scientific">Escherichia coli</name>
    <dbReference type="NCBI Taxonomy" id="562"/>
    <lineage>
        <taxon>Bacteria</taxon>
        <taxon>Pseudomonadati</taxon>
        <taxon>Pseudomonadota</taxon>
        <taxon>Gammaproteobacteria</taxon>
        <taxon>Enterobacterales</taxon>
        <taxon>Enterobacteriaceae</taxon>
        <taxon>Escherichia</taxon>
    </lineage>
</organism>
<proteinExistence type="predicted"/>
<sequence length="81" mass="9119">MNCDNNHRNEEFIVTFDKGNKQDNSRRKHDNFPIEVESSVEQETHCITNNKSASGIVAHDYDADYICGCGEIMCPGCGHDL</sequence>
<reference evidence="1 2" key="1">
    <citation type="submission" date="2018-06" db="EMBL/GenBank/DDBJ databases">
        <authorList>
            <consortium name="Pathogen Informatics"/>
            <person name="Doyle S."/>
        </authorList>
    </citation>
    <scope>NUCLEOTIDE SEQUENCE [LARGE SCALE GENOMIC DNA]</scope>
    <source>
        <strain evidence="1 2">NCTC9075</strain>
    </source>
</reference>
<evidence type="ECO:0000313" key="2">
    <source>
        <dbReference type="Proteomes" id="UP000254181"/>
    </source>
</evidence>
<dbReference type="Proteomes" id="UP000254181">
    <property type="component" value="Unassembled WGS sequence"/>
</dbReference>
<name>A0A376Z7Y6_ECOLX</name>